<gene>
    <name evidence="3" type="ORF">CTER_3571</name>
</gene>
<proteinExistence type="predicted"/>
<keyword evidence="2" id="KW-0472">Membrane</keyword>
<evidence type="ECO:0000313" key="3">
    <source>
        <dbReference type="EMBL" id="EMS70719.1"/>
    </source>
</evidence>
<reference evidence="3 4" key="1">
    <citation type="journal article" date="2013" name="Genome Announc.">
        <title>Draft Genome Sequence of the Cellulolytic, Mesophilic, Anaerobic Bacterium Clostridium termitidis Strain CT1112 (DSM 5398).</title>
        <authorList>
            <person name="Lal S."/>
            <person name="Ramachandran U."/>
            <person name="Zhang X."/>
            <person name="Munir R."/>
            <person name="Sparling R."/>
            <person name="Levin D.B."/>
        </authorList>
    </citation>
    <scope>NUCLEOTIDE SEQUENCE [LARGE SCALE GENOMIC DNA]</scope>
    <source>
        <strain evidence="3 4">CT1112</strain>
    </source>
</reference>
<keyword evidence="4" id="KW-1185">Reference proteome</keyword>
<feature type="transmembrane region" description="Helical" evidence="2">
    <location>
        <begin position="78"/>
        <end position="97"/>
    </location>
</feature>
<comment type="caution">
    <text evidence="3">The sequence shown here is derived from an EMBL/GenBank/DDBJ whole genome shotgun (WGS) entry which is preliminary data.</text>
</comment>
<protein>
    <recommendedName>
        <fullName evidence="5">DUF5671 domain-containing protein</fullName>
    </recommendedName>
</protein>
<evidence type="ECO:0008006" key="5">
    <source>
        <dbReference type="Google" id="ProtNLM"/>
    </source>
</evidence>
<feature type="compositionally biased region" description="Basic and acidic residues" evidence="1">
    <location>
        <begin position="51"/>
        <end position="69"/>
    </location>
</feature>
<dbReference type="PATRIC" id="fig|1195236.3.peg.3795"/>
<organism evidence="3 4">
    <name type="scientific">Ruminiclostridium cellobioparum subsp. termitidis CT1112</name>
    <dbReference type="NCBI Taxonomy" id="1195236"/>
    <lineage>
        <taxon>Bacteria</taxon>
        <taxon>Bacillati</taxon>
        <taxon>Bacillota</taxon>
        <taxon>Clostridia</taxon>
        <taxon>Eubacteriales</taxon>
        <taxon>Oscillospiraceae</taxon>
        <taxon>Ruminiclostridium</taxon>
    </lineage>
</organism>
<evidence type="ECO:0000256" key="2">
    <source>
        <dbReference type="SAM" id="Phobius"/>
    </source>
</evidence>
<sequence length="107" mass="12666">MFKLRNIYLYLVSFVSLMLILIGLIFTIQNLTDLIFPTNYYYDTAPIDKTGQTEEEKKAYEESQRRNEQNQRTLRGKAVAKSTSVVVVALPAFIYHWRKIEKEKREK</sequence>
<dbReference type="AlphaFoldDB" id="S0FNK8"/>
<keyword evidence="2" id="KW-0812">Transmembrane</keyword>
<evidence type="ECO:0000313" key="4">
    <source>
        <dbReference type="Proteomes" id="UP000014155"/>
    </source>
</evidence>
<accession>S0FNK8</accession>
<dbReference type="RefSeq" id="WP_004628010.1">
    <property type="nucleotide sequence ID" value="NZ_AORV01000049.1"/>
</dbReference>
<name>S0FNK8_RUMCE</name>
<feature type="transmembrane region" description="Helical" evidence="2">
    <location>
        <begin position="7"/>
        <end position="28"/>
    </location>
</feature>
<feature type="region of interest" description="Disordered" evidence="1">
    <location>
        <begin position="51"/>
        <end position="74"/>
    </location>
</feature>
<dbReference type="EMBL" id="AORV01000049">
    <property type="protein sequence ID" value="EMS70719.1"/>
    <property type="molecule type" value="Genomic_DNA"/>
</dbReference>
<evidence type="ECO:0000256" key="1">
    <source>
        <dbReference type="SAM" id="MobiDB-lite"/>
    </source>
</evidence>
<keyword evidence="2" id="KW-1133">Transmembrane helix</keyword>
<dbReference type="Proteomes" id="UP000014155">
    <property type="component" value="Unassembled WGS sequence"/>
</dbReference>